<feature type="compositionally biased region" description="Basic and acidic residues" evidence="1">
    <location>
        <begin position="14"/>
        <end position="26"/>
    </location>
</feature>
<dbReference type="EMBL" id="FRDI01000013">
    <property type="protein sequence ID" value="SHN70587.1"/>
    <property type="molecule type" value="Genomic_DNA"/>
</dbReference>
<organism evidence="2 3">
    <name type="scientific">Desulfovibrio litoralis DSM 11393</name>
    <dbReference type="NCBI Taxonomy" id="1121455"/>
    <lineage>
        <taxon>Bacteria</taxon>
        <taxon>Pseudomonadati</taxon>
        <taxon>Thermodesulfobacteriota</taxon>
        <taxon>Desulfovibrionia</taxon>
        <taxon>Desulfovibrionales</taxon>
        <taxon>Desulfovibrionaceae</taxon>
        <taxon>Desulfovibrio</taxon>
    </lineage>
</organism>
<accession>A0A1M7TIP0</accession>
<evidence type="ECO:0000313" key="2">
    <source>
        <dbReference type="EMBL" id="SHN70587.1"/>
    </source>
</evidence>
<protein>
    <submittedName>
        <fullName evidence="2">Terminase small subunit</fullName>
    </submittedName>
</protein>
<dbReference type="AlphaFoldDB" id="A0A1M7TIP0"/>
<sequence>MKKKSDSLVKTSKRINDKTKKHRAESQRLQEQIIQELSAIAFSSIHDFCLWNADGITVLESVNIDPKKLRVVAELSESSKGKTIGIKLHSKLKALEILLKLLKEAMPDKPLLNEAEGEELSLAIEKYTLEWERILNNLSVSVQQVDDNIQKVSNEES</sequence>
<proteinExistence type="predicted"/>
<evidence type="ECO:0000313" key="3">
    <source>
        <dbReference type="Proteomes" id="UP000186469"/>
    </source>
</evidence>
<feature type="region of interest" description="Disordered" evidence="1">
    <location>
        <begin position="1"/>
        <end position="26"/>
    </location>
</feature>
<dbReference type="GO" id="GO:0051276">
    <property type="term" value="P:chromosome organization"/>
    <property type="evidence" value="ECO:0007669"/>
    <property type="project" value="InterPro"/>
</dbReference>
<reference evidence="2 3" key="1">
    <citation type="submission" date="2016-12" db="EMBL/GenBank/DDBJ databases">
        <authorList>
            <person name="Song W.-J."/>
            <person name="Kurnit D.M."/>
        </authorList>
    </citation>
    <scope>NUCLEOTIDE SEQUENCE [LARGE SCALE GENOMIC DNA]</scope>
    <source>
        <strain evidence="2 3">DSM 11393</strain>
    </source>
</reference>
<keyword evidence="3" id="KW-1185">Reference proteome</keyword>
<dbReference type="Proteomes" id="UP000186469">
    <property type="component" value="Unassembled WGS sequence"/>
</dbReference>
<dbReference type="Pfam" id="PF03592">
    <property type="entry name" value="Terminase_2"/>
    <property type="match status" value="1"/>
</dbReference>
<gene>
    <name evidence="2" type="ORF">SAMN02745728_02055</name>
</gene>
<name>A0A1M7TIP0_9BACT</name>
<dbReference type="RefSeq" id="WP_072697733.1">
    <property type="nucleotide sequence ID" value="NZ_FRDI01000013.1"/>
</dbReference>
<dbReference type="InterPro" id="IPR005335">
    <property type="entry name" value="Terminase_ssu"/>
</dbReference>
<evidence type="ECO:0000256" key="1">
    <source>
        <dbReference type="SAM" id="MobiDB-lite"/>
    </source>
</evidence>